<dbReference type="GO" id="GO:0140359">
    <property type="term" value="F:ABC-type transporter activity"/>
    <property type="evidence" value="ECO:0007669"/>
    <property type="project" value="InterPro"/>
</dbReference>
<evidence type="ECO:0000259" key="11">
    <source>
        <dbReference type="Pfam" id="PF01061"/>
    </source>
</evidence>
<accession>A0A7W4J5Q0</accession>
<feature type="transmembrane region" description="Helical" evidence="10">
    <location>
        <begin position="144"/>
        <end position="166"/>
    </location>
</feature>
<feature type="transmembrane region" description="Helical" evidence="10">
    <location>
        <begin position="34"/>
        <end position="57"/>
    </location>
</feature>
<evidence type="ECO:0000256" key="3">
    <source>
        <dbReference type="ARBA" id="ARBA00022448"/>
    </source>
</evidence>
<keyword evidence="4" id="KW-1003">Cell membrane</keyword>
<dbReference type="PANTHER" id="PTHR30413:SF10">
    <property type="entry name" value="CAPSULE POLYSACCHARIDE EXPORT INNER-MEMBRANE PROTEIN CTRC"/>
    <property type="match status" value="1"/>
</dbReference>
<comment type="subcellular location">
    <subcellularLocation>
        <location evidence="1">Cell membrane</location>
        <topology evidence="1">Multi-pass membrane protein</topology>
    </subcellularLocation>
</comment>
<keyword evidence="7 10" id="KW-1133">Transmembrane helix</keyword>
<dbReference type="AlphaFoldDB" id="A0A7W4J5Q0"/>
<dbReference type="Pfam" id="PF01061">
    <property type="entry name" value="ABC2_membrane"/>
    <property type="match status" value="1"/>
</dbReference>
<evidence type="ECO:0000256" key="9">
    <source>
        <dbReference type="ARBA" id="ARBA00023136"/>
    </source>
</evidence>
<dbReference type="RefSeq" id="WP_182941665.1">
    <property type="nucleotide sequence ID" value="NZ_JABEQH010000004.1"/>
</dbReference>
<feature type="transmembrane region" description="Helical" evidence="10">
    <location>
        <begin position="234"/>
        <end position="253"/>
    </location>
</feature>
<keyword evidence="8" id="KW-0625">Polysaccharide transport</keyword>
<evidence type="ECO:0000256" key="8">
    <source>
        <dbReference type="ARBA" id="ARBA00023047"/>
    </source>
</evidence>
<dbReference type="InterPro" id="IPR000412">
    <property type="entry name" value="ABC_2_transport"/>
</dbReference>
<keyword evidence="13" id="KW-1185">Reference proteome</keyword>
<dbReference type="GO" id="GO:0015774">
    <property type="term" value="P:polysaccharide transport"/>
    <property type="evidence" value="ECO:0007669"/>
    <property type="project" value="UniProtKB-KW"/>
</dbReference>
<proteinExistence type="inferred from homology"/>
<feature type="transmembrane region" description="Helical" evidence="10">
    <location>
        <begin position="63"/>
        <end position="81"/>
    </location>
</feature>
<dbReference type="EMBL" id="JABEQH010000004">
    <property type="protein sequence ID" value="MBB2175156.1"/>
    <property type="molecule type" value="Genomic_DNA"/>
</dbReference>
<dbReference type="InterPro" id="IPR013525">
    <property type="entry name" value="ABC2_TM"/>
</dbReference>
<evidence type="ECO:0000256" key="2">
    <source>
        <dbReference type="ARBA" id="ARBA00007783"/>
    </source>
</evidence>
<gene>
    <name evidence="12" type="ORF">HLH21_04345</name>
</gene>
<dbReference type="Proteomes" id="UP000561066">
    <property type="component" value="Unassembled WGS sequence"/>
</dbReference>
<dbReference type="GO" id="GO:0043190">
    <property type="term" value="C:ATP-binding cassette (ABC) transporter complex"/>
    <property type="evidence" value="ECO:0007669"/>
    <property type="project" value="InterPro"/>
</dbReference>
<evidence type="ECO:0000313" key="12">
    <source>
        <dbReference type="EMBL" id="MBB2175156.1"/>
    </source>
</evidence>
<keyword evidence="6 10" id="KW-0812">Transmembrane</keyword>
<keyword evidence="9 10" id="KW-0472">Membrane</keyword>
<reference evidence="12 13" key="1">
    <citation type="submission" date="2020-04" db="EMBL/GenBank/DDBJ databases">
        <title>Description of novel Gluconacetobacter.</title>
        <authorList>
            <person name="Sombolestani A."/>
        </authorList>
    </citation>
    <scope>NUCLEOTIDE SEQUENCE [LARGE SCALE GENOMIC DNA]</scope>
    <source>
        <strain evidence="12 13">LMG 21312</strain>
    </source>
</reference>
<evidence type="ECO:0000313" key="13">
    <source>
        <dbReference type="Proteomes" id="UP000561066"/>
    </source>
</evidence>
<keyword evidence="5" id="KW-0762">Sugar transport</keyword>
<comment type="caution">
    <text evidence="12">The sequence shown here is derived from an EMBL/GenBank/DDBJ whole genome shotgun (WGS) entry which is preliminary data.</text>
</comment>
<dbReference type="GO" id="GO:0015920">
    <property type="term" value="P:lipopolysaccharide transport"/>
    <property type="evidence" value="ECO:0007669"/>
    <property type="project" value="TreeGrafter"/>
</dbReference>
<feature type="domain" description="ABC-2 type transporter transmembrane" evidence="11">
    <location>
        <begin position="17"/>
        <end position="223"/>
    </location>
</feature>
<comment type="similarity">
    <text evidence="2">Belongs to the ABC-2 integral membrane protein family.</text>
</comment>
<feature type="transmembrane region" description="Helical" evidence="10">
    <location>
        <begin position="114"/>
        <end position="138"/>
    </location>
</feature>
<evidence type="ECO:0000256" key="10">
    <source>
        <dbReference type="SAM" id="Phobius"/>
    </source>
</evidence>
<evidence type="ECO:0000256" key="4">
    <source>
        <dbReference type="ARBA" id="ARBA00022475"/>
    </source>
</evidence>
<evidence type="ECO:0000256" key="6">
    <source>
        <dbReference type="ARBA" id="ARBA00022692"/>
    </source>
</evidence>
<name>A0A7W4J5Q0_9PROT</name>
<dbReference type="PANTHER" id="PTHR30413">
    <property type="entry name" value="INNER MEMBRANE TRANSPORT PERMEASE"/>
    <property type="match status" value="1"/>
</dbReference>
<evidence type="ECO:0000256" key="5">
    <source>
        <dbReference type="ARBA" id="ARBA00022597"/>
    </source>
</evidence>
<keyword evidence="3" id="KW-0813">Transport</keyword>
<protein>
    <submittedName>
        <fullName evidence="12">ABC transporter permease</fullName>
    </submittedName>
</protein>
<evidence type="ECO:0000256" key="1">
    <source>
        <dbReference type="ARBA" id="ARBA00004651"/>
    </source>
</evidence>
<dbReference type="PRINTS" id="PR00164">
    <property type="entry name" value="ABC2TRNSPORT"/>
</dbReference>
<sequence length="262" mass="29183">MNTPSLFTLFRVQTRVIGALLIRELHTRFGRENLGYLWIVGEPILFCAGVAIVWTAIRPAHEHGFPTTAIVITGYVPLTMWRHCLSRAINAFSANGSLLFHRQVTPLDLILSRVILEVMGALIAGLLVAVGAIMLGFMKPPVDYGLVYLGLFYHALFCLGTALLVAPLSERSELLEKMVSIVSYLSIPLSGAFSMVDWISPHYRWILLLSPSVNNIEMERAGQFGYAAHAHFDLVYDTWATAILILLGLSLTLRVRRHILVQ</sequence>
<organism evidence="12 13">
    <name type="scientific">Gluconacetobacter johannae</name>
    <dbReference type="NCBI Taxonomy" id="112140"/>
    <lineage>
        <taxon>Bacteria</taxon>
        <taxon>Pseudomonadati</taxon>
        <taxon>Pseudomonadota</taxon>
        <taxon>Alphaproteobacteria</taxon>
        <taxon>Acetobacterales</taxon>
        <taxon>Acetobacteraceae</taxon>
        <taxon>Gluconacetobacter</taxon>
    </lineage>
</organism>
<feature type="transmembrane region" description="Helical" evidence="10">
    <location>
        <begin position="178"/>
        <end position="199"/>
    </location>
</feature>
<evidence type="ECO:0000256" key="7">
    <source>
        <dbReference type="ARBA" id="ARBA00022989"/>
    </source>
</evidence>